<dbReference type="Proteomes" id="UP000272025">
    <property type="component" value="Unassembled WGS sequence"/>
</dbReference>
<sequence length="159" mass="17887">MFPTLFRLASQASEAAESSVPAASGPFQLKKVWPPDFTKLSPQAQLRFEKKYKRRVALKHARPRWNKAIKLVQLVTVTGALGALFFTETTLFGRPYRPSDQVSKRRILTVSSRATGNGLMERQQAIKYVKSVFGAVDPEKRYERRADAPAAPSPRNEPK</sequence>
<keyword evidence="2" id="KW-1185">Reference proteome</keyword>
<name>A0A3N2PKU4_SODAK</name>
<organism evidence="1 2">
    <name type="scientific">Sodiomyces alkalinus (strain CBS 110278 / VKM F-3762 / F11)</name>
    <name type="common">Alkaliphilic filamentous fungus</name>
    <dbReference type="NCBI Taxonomy" id="1314773"/>
    <lineage>
        <taxon>Eukaryota</taxon>
        <taxon>Fungi</taxon>
        <taxon>Dikarya</taxon>
        <taxon>Ascomycota</taxon>
        <taxon>Pezizomycotina</taxon>
        <taxon>Sordariomycetes</taxon>
        <taxon>Hypocreomycetidae</taxon>
        <taxon>Glomerellales</taxon>
        <taxon>Plectosphaerellaceae</taxon>
        <taxon>Sodiomyces</taxon>
    </lineage>
</organism>
<evidence type="ECO:0000313" key="2">
    <source>
        <dbReference type="Proteomes" id="UP000272025"/>
    </source>
</evidence>
<dbReference type="OrthoDB" id="5278907at2759"/>
<gene>
    <name evidence="1" type="ORF">SODALDRAFT_78397</name>
</gene>
<dbReference type="STRING" id="1314773.A0A3N2PKU4"/>
<dbReference type="RefSeq" id="XP_028462948.1">
    <property type="nucleotide sequence ID" value="XM_028615688.1"/>
</dbReference>
<dbReference type="AlphaFoldDB" id="A0A3N2PKU4"/>
<protein>
    <submittedName>
        <fullName evidence="1">Uncharacterized protein</fullName>
    </submittedName>
</protein>
<evidence type="ECO:0000313" key="1">
    <source>
        <dbReference type="EMBL" id="ROT35142.1"/>
    </source>
</evidence>
<reference evidence="1 2" key="1">
    <citation type="journal article" date="2018" name="Mol. Ecol.">
        <title>The obligate alkalophilic soda-lake fungus Sodiomyces alkalinus has shifted to a protein diet.</title>
        <authorList>
            <person name="Grum-Grzhimaylo A.A."/>
            <person name="Falkoski D.L."/>
            <person name="van den Heuvel J."/>
            <person name="Valero-Jimenez C.A."/>
            <person name="Min B."/>
            <person name="Choi I.G."/>
            <person name="Lipzen A."/>
            <person name="Daum C.G."/>
            <person name="Aanen D.K."/>
            <person name="Tsang A."/>
            <person name="Henrissat B."/>
            <person name="Bilanenko E.N."/>
            <person name="de Vries R.P."/>
            <person name="van Kan J.A.L."/>
            <person name="Grigoriev I.V."/>
            <person name="Debets A.J.M."/>
        </authorList>
    </citation>
    <scope>NUCLEOTIDE SEQUENCE [LARGE SCALE GENOMIC DNA]</scope>
    <source>
        <strain evidence="1 2">F11</strain>
    </source>
</reference>
<accession>A0A3N2PKU4</accession>
<dbReference type="EMBL" id="ML119062">
    <property type="protein sequence ID" value="ROT35142.1"/>
    <property type="molecule type" value="Genomic_DNA"/>
</dbReference>
<proteinExistence type="predicted"/>
<dbReference type="GeneID" id="39584165"/>